<comment type="caution">
    <text evidence="2">The sequence shown here is derived from an EMBL/GenBank/DDBJ whole genome shotgun (WGS) entry which is preliminary data.</text>
</comment>
<accession>A0ABU9DSY8</accession>
<keyword evidence="3" id="KW-1185">Reference proteome</keyword>
<keyword evidence="1" id="KW-0472">Membrane</keyword>
<reference evidence="2 3" key="1">
    <citation type="submission" date="2024-04" db="EMBL/GenBank/DDBJ databases">
        <title>draft genome sequnece of Paenibacillus filicis.</title>
        <authorList>
            <person name="Kim D.-U."/>
        </authorList>
    </citation>
    <scope>NUCLEOTIDE SEQUENCE [LARGE SCALE GENOMIC DNA]</scope>
    <source>
        <strain evidence="2 3">KACC14197</strain>
    </source>
</reference>
<dbReference type="RefSeq" id="WP_341419121.1">
    <property type="nucleotide sequence ID" value="NZ_JBBPCC010000025.1"/>
</dbReference>
<sequence length="92" mass="10136">MKYAKEGDGGIPALLFVVRRLGMPALLVLATIARAVFFVLPIAKLAYLSIQDTAGFTLSHYGPGYVLRKIPVIWSGRRSEDGIWEISSPLQF</sequence>
<organism evidence="2 3">
    <name type="scientific">Paenibacillus filicis</name>
    <dbReference type="NCBI Taxonomy" id="669464"/>
    <lineage>
        <taxon>Bacteria</taxon>
        <taxon>Bacillati</taxon>
        <taxon>Bacillota</taxon>
        <taxon>Bacilli</taxon>
        <taxon>Bacillales</taxon>
        <taxon>Paenibacillaceae</taxon>
        <taxon>Paenibacillus</taxon>
    </lineage>
</organism>
<proteinExistence type="predicted"/>
<evidence type="ECO:0000313" key="3">
    <source>
        <dbReference type="Proteomes" id="UP001469365"/>
    </source>
</evidence>
<dbReference type="EMBL" id="JBBPCC010000025">
    <property type="protein sequence ID" value="MEK8131996.1"/>
    <property type="molecule type" value="Genomic_DNA"/>
</dbReference>
<name>A0ABU9DSY8_9BACL</name>
<evidence type="ECO:0000313" key="2">
    <source>
        <dbReference type="EMBL" id="MEK8131996.1"/>
    </source>
</evidence>
<protein>
    <submittedName>
        <fullName evidence="2">Uncharacterized protein</fullName>
    </submittedName>
</protein>
<dbReference type="Proteomes" id="UP001469365">
    <property type="component" value="Unassembled WGS sequence"/>
</dbReference>
<keyword evidence="1" id="KW-0812">Transmembrane</keyword>
<feature type="transmembrane region" description="Helical" evidence="1">
    <location>
        <begin position="21"/>
        <end position="43"/>
    </location>
</feature>
<evidence type="ECO:0000256" key="1">
    <source>
        <dbReference type="SAM" id="Phobius"/>
    </source>
</evidence>
<gene>
    <name evidence="2" type="ORF">WMW72_29215</name>
</gene>
<keyword evidence="1" id="KW-1133">Transmembrane helix</keyword>